<dbReference type="VEuPathDB" id="FungiDB:H257_16799"/>
<dbReference type="EMBL" id="VJMI01001043">
    <property type="protein sequence ID" value="KAF0775741.1"/>
    <property type="molecule type" value="Genomic_DNA"/>
</dbReference>
<reference evidence="1 2" key="1">
    <citation type="submission" date="2019-06" db="EMBL/GenBank/DDBJ databases">
        <title>Genomics analysis of Aphanomyces spp. identifies a new class of oomycete effector associated with host adaptation.</title>
        <authorList>
            <person name="Gaulin E."/>
        </authorList>
    </citation>
    <scope>NUCLEOTIDE SEQUENCE [LARGE SCALE GENOMIC DNA]</scope>
    <source>
        <strain evidence="1 2">E</strain>
    </source>
</reference>
<accession>A0A6A5AZ51</accession>
<organism evidence="1 2">
    <name type="scientific">Aphanomyces astaci</name>
    <name type="common">Crayfish plague agent</name>
    <dbReference type="NCBI Taxonomy" id="112090"/>
    <lineage>
        <taxon>Eukaryota</taxon>
        <taxon>Sar</taxon>
        <taxon>Stramenopiles</taxon>
        <taxon>Oomycota</taxon>
        <taxon>Saprolegniomycetes</taxon>
        <taxon>Saprolegniales</taxon>
        <taxon>Verrucalvaceae</taxon>
        <taxon>Aphanomyces</taxon>
    </lineage>
</organism>
<evidence type="ECO:0000313" key="2">
    <source>
        <dbReference type="Proteomes" id="UP000469452"/>
    </source>
</evidence>
<proteinExistence type="predicted"/>
<dbReference type="Proteomes" id="UP000469452">
    <property type="component" value="Unassembled WGS sequence"/>
</dbReference>
<evidence type="ECO:0000313" key="1">
    <source>
        <dbReference type="EMBL" id="KAF0775741.1"/>
    </source>
</evidence>
<sequence>MSDLHGTVHSLTTKYSRAQDEILGKKQKRCSDHVHIYKLRNSIVTLEDKAGGVDINADRRTIEHLTREVQELMAYRVAHDKVRLLFTSVCVLPPQPKGPLFDEASWVAKVMAEWRTHLPECISTSDAVDITTISGLVQDARHCIKCKPHIAPARYLNRLILVPMPPPWKSSYNAARLPVSSSPIKPTTATTTATPATTTSIAAIRDIAHSVFLTGLQEERNEGVDTLMQPETIVGDVFVGKGTGDAVPDYLHYDGYIRNKFYSKRDTERLIRY</sequence>
<dbReference type="AlphaFoldDB" id="A0A6A5AZ51"/>
<comment type="caution">
    <text evidence="1">The sequence shown here is derived from an EMBL/GenBank/DDBJ whole genome shotgun (WGS) entry which is preliminary data.</text>
</comment>
<gene>
    <name evidence="1" type="ORF">AaE_000559</name>
</gene>
<name>A0A6A5AZ51_APHAT</name>
<protein>
    <submittedName>
        <fullName evidence="1">Uncharacterized protein</fullName>
    </submittedName>
</protein>